<evidence type="ECO:0000313" key="3">
    <source>
        <dbReference type="EMBL" id="EAR90807.1"/>
    </source>
</evidence>
<feature type="coiled-coil region" evidence="1">
    <location>
        <begin position="117"/>
        <end position="155"/>
    </location>
</feature>
<dbReference type="HOGENOM" id="CLU_648124_0_0_1"/>
<evidence type="ECO:0000256" key="1">
    <source>
        <dbReference type="SAM" id="Coils"/>
    </source>
</evidence>
<dbReference type="KEGG" id="tet:TTHERM_00141150"/>
<accession>I7MI25</accession>
<feature type="region of interest" description="Disordered" evidence="2">
    <location>
        <begin position="14"/>
        <end position="37"/>
    </location>
</feature>
<protein>
    <submittedName>
        <fullName evidence="3">Uncharacterized protein</fullName>
    </submittedName>
</protein>
<evidence type="ECO:0000313" key="4">
    <source>
        <dbReference type="Proteomes" id="UP000009168"/>
    </source>
</evidence>
<dbReference type="OMA" id="ENDYLHA"/>
<reference evidence="4" key="1">
    <citation type="journal article" date="2006" name="PLoS Biol.">
        <title>Macronuclear genome sequence of the ciliate Tetrahymena thermophila, a model eukaryote.</title>
        <authorList>
            <person name="Eisen J.A."/>
            <person name="Coyne R.S."/>
            <person name="Wu M."/>
            <person name="Wu D."/>
            <person name="Thiagarajan M."/>
            <person name="Wortman J.R."/>
            <person name="Badger J.H."/>
            <person name="Ren Q."/>
            <person name="Amedeo P."/>
            <person name="Jones K.M."/>
            <person name="Tallon L.J."/>
            <person name="Delcher A.L."/>
            <person name="Salzberg S.L."/>
            <person name="Silva J.C."/>
            <person name="Haas B.J."/>
            <person name="Majoros W.H."/>
            <person name="Farzad M."/>
            <person name="Carlton J.M."/>
            <person name="Smith R.K. Jr."/>
            <person name="Garg J."/>
            <person name="Pearlman R.E."/>
            <person name="Karrer K.M."/>
            <person name="Sun L."/>
            <person name="Manning G."/>
            <person name="Elde N.C."/>
            <person name="Turkewitz A.P."/>
            <person name="Asai D.J."/>
            <person name="Wilkes D.E."/>
            <person name="Wang Y."/>
            <person name="Cai H."/>
            <person name="Collins K."/>
            <person name="Stewart B.A."/>
            <person name="Lee S.R."/>
            <person name="Wilamowska K."/>
            <person name="Weinberg Z."/>
            <person name="Ruzzo W.L."/>
            <person name="Wloga D."/>
            <person name="Gaertig J."/>
            <person name="Frankel J."/>
            <person name="Tsao C.-C."/>
            <person name="Gorovsky M.A."/>
            <person name="Keeling P.J."/>
            <person name="Waller R.F."/>
            <person name="Patron N.J."/>
            <person name="Cherry J.M."/>
            <person name="Stover N.A."/>
            <person name="Krieger C.J."/>
            <person name="del Toro C."/>
            <person name="Ryder H.F."/>
            <person name="Williamson S.C."/>
            <person name="Barbeau R.A."/>
            <person name="Hamilton E.P."/>
            <person name="Orias E."/>
        </authorList>
    </citation>
    <scope>NUCLEOTIDE SEQUENCE [LARGE SCALE GENOMIC DNA]</scope>
    <source>
        <strain evidence="4">SB210</strain>
    </source>
</reference>
<dbReference type="Proteomes" id="UP000009168">
    <property type="component" value="Unassembled WGS sequence"/>
</dbReference>
<feature type="compositionally biased region" description="Polar residues" evidence="2">
    <location>
        <begin position="14"/>
        <end position="25"/>
    </location>
</feature>
<evidence type="ECO:0000256" key="2">
    <source>
        <dbReference type="SAM" id="MobiDB-lite"/>
    </source>
</evidence>
<dbReference type="GeneID" id="7827480"/>
<dbReference type="RefSeq" id="XP_001011052.1">
    <property type="nucleotide sequence ID" value="XM_001011052.1"/>
</dbReference>
<dbReference type="EMBL" id="GG662793">
    <property type="protein sequence ID" value="EAR90807.1"/>
    <property type="molecule type" value="Genomic_DNA"/>
</dbReference>
<proteinExistence type="predicted"/>
<sequence length="424" mass="49515">MSLLKNQQLQKEAIQNFSRSSSPVSKPTGRQGEYSPYSSQSAIQKIFYCPVHPEEKVVSFCKLAECEYKSRLLCSICQAYEHFHSEVFAVPLEPIITGQYKKVKRIFYPYYDQIEKKQDVEKTISMINTRLDQYLKEYTQLIEDCRQNLLEQMKKYREETLFLEGLLSEVKQSYELSQDNRRLVENTIVGVLKKFEEKNSSQDPFRIKIISDQLGEDLENVLDYLKDSSQSMITGLKMTKDHTVKQALNFKFSGSLKAPSIQLKGQMQAINTIREKENHKFAMLEPRLPFDRRVAIRFKVLNISNYVGFGIGLRSVIQTKQNFELKHYGLNKVGCYMLYYHQYTLSHTDESVNIQYEGFQFYKGDQIDLVFDPNKKLLKIVKNNNEAQFTFKIQLPENDYLHAMVSLSDKTDEVAIIETIIDEE</sequence>
<organism evidence="3 4">
    <name type="scientific">Tetrahymena thermophila (strain SB210)</name>
    <dbReference type="NCBI Taxonomy" id="312017"/>
    <lineage>
        <taxon>Eukaryota</taxon>
        <taxon>Sar</taxon>
        <taxon>Alveolata</taxon>
        <taxon>Ciliophora</taxon>
        <taxon>Intramacronucleata</taxon>
        <taxon>Oligohymenophorea</taxon>
        <taxon>Hymenostomatida</taxon>
        <taxon>Tetrahymenina</taxon>
        <taxon>Tetrahymenidae</taxon>
        <taxon>Tetrahymena</taxon>
    </lineage>
</organism>
<gene>
    <name evidence="3" type="ORF">TTHERM_00141150</name>
</gene>
<keyword evidence="4" id="KW-1185">Reference proteome</keyword>
<dbReference type="AlphaFoldDB" id="I7MI25"/>
<dbReference type="InParanoid" id="I7MI25"/>
<keyword evidence="1" id="KW-0175">Coiled coil</keyword>
<name>I7MI25_TETTS</name>